<dbReference type="CDD" id="cd00156">
    <property type="entry name" value="REC"/>
    <property type="match status" value="1"/>
</dbReference>
<dbReference type="SMART" id="SM00388">
    <property type="entry name" value="HisKA"/>
    <property type="match status" value="1"/>
</dbReference>
<evidence type="ECO:0000256" key="7">
    <source>
        <dbReference type="SAM" id="SignalP"/>
    </source>
</evidence>
<dbReference type="PROSITE" id="PS50110">
    <property type="entry name" value="RESPONSE_REGULATORY"/>
    <property type="match status" value="1"/>
</dbReference>
<dbReference type="SUPFAM" id="SSF55781">
    <property type="entry name" value="GAF domain-like"/>
    <property type="match status" value="1"/>
</dbReference>
<keyword evidence="3 4" id="KW-0597">Phosphoprotein</keyword>
<dbReference type="SUPFAM" id="SSF52172">
    <property type="entry name" value="CheY-like"/>
    <property type="match status" value="1"/>
</dbReference>
<dbReference type="InterPro" id="IPR001789">
    <property type="entry name" value="Sig_transdc_resp-reg_receiver"/>
</dbReference>
<dbReference type="SMART" id="SM00448">
    <property type="entry name" value="REC"/>
    <property type="match status" value="1"/>
</dbReference>
<dbReference type="PROSITE" id="PS50109">
    <property type="entry name" value="HIS_KIN"/>
    <property type="match status" value="1"/>
</dbReference>
<dbReference type="Pfam" id="PF04392">
    <property type="entry name" value="ABC_sub_bind"/>
    <property type="match status" value="1"/>
</dbReference>
<name>A0A8G2CA83_9BACT</name>
<dbReference type="PRINTS" id="PR00344">
    <property type="entry name" value="BCTRLSENSOR"/>
</dbReference>
<feature type="domain" description="Response regulatory" evidence="9">
    <location>
        <begin position="811"/>
        <end position="930"/>
    </location>
</feature>
<evidence type="ECO:0000259" key="9">
    <source>
        <dbReference type="PROSITE" id="PS50110"/>
    </source>
</evidence>
<dbReference type="InterPro" id="IPR003594">
    <property type="entry name" value="HATPase_dom"/>
</dbReference>
<dbReference type="InterPro" id="IPR004358">
    <property type="entry name" value="Sig_transdc_His_kin-like_C"/>
</dbReference>
<feature type="coiled-coil region" evidence="5">
    <location>
        <begin position="364"/>
        <end position="391"/>
    </location>
</feature>
<dbReference type="EMBL" id="FQZR01000004">
    <property type="protein sequence ID" value="SHJ27197.1"/>
    <property type="molecule type" value="Genomic_DNA"/>
</dbReference>
<dbReference type="InterPro" id="IPR003661">
    <property type="entry name" value="HisK_dim/P_dom"/>
</dbReference>
<keyword evidence="6" id="KW-0812">Transmembrane</keyword>
<dbReference type="Gene3D" id="3.40.50.2300">
    <property type="match status" value="3"/>
</dbReference>
<keyword evidence="7" id="KW-0732">Signal</keyword>
<keyword evidence="5" id="KW-0175">Coiled coil</keyword>
<dbReference type="EC" id="2.7.13.3" evidence="2"/>
<feature type="domain" description="Histidine kinase" evidence="8">
    <location>
        <begin position="566"/>
        <end position="791"/>
    </location>
</feature>
<dbReference type="Gene3D" id="3.30.450.40">
    <property type="match status" value="1"/>
</dbReference>
<feature type="transmembrane region" description="Helical" evidence="6">
    <location>
        <begin position="346"/>
        <end position="365"/>
    </location>
</feature>
<dbReference type="SUPFAM" id="SSF47384">
    <property type="entry name" value="Homodimeric domain of signal transducing histidine kinase"/>
    <property type="match status" value="1"/>
</dbReference>
<comment type="caution">
    <text evidence="10">The sequence shown here is derived from an EMBL/GenBank/DDBJ whole genome shotgun (WGS) entry which is preliminary data.</text>
</comment>
<evidence type="ECO:0000259" key="8">
    <source>
        <dbReference type="PROSITE" id="PS50109"/>
    </source>
</evidence>
<organism evidence="10 11">
    <name type="scientific">Halodesulfovibrio aestuarii</name>
    <dbReference type="NCBI Taxonomy" id="126333"/>
    <lineage>
        <taxon>Bacteria</taxon>
        <taxon>Pseudomonadati</taxon>
        <taxon>Thermodesulfobacteriota</taxon>
        <taxon>Desulfovibrionia</taxon>
        <taxon>Desulfovibrionales</taxon>
        <taxon>Desulfovibrionaceae</taxon>
        <taxon>Halodesulfovibrio</taxon>
    </lineage>
</organism>
<dbReference type="InterPro" id="IPR011006">
    <property type="entry name" value="CheY-like_superfamily"/>
</dbReference>
<comment type="catalytic activity">
    <reaction evidence="1">
        <text>ATP + protein L-histidine = ADP + protein N-phospho-L-histidine.</text>
        <dbReference type="EC" id="2.7.13.3"/>
    </reaction>
</comment>
<dbReference type="PANTHER" id="PTHR43065">
    <property type="entry name" value="SENSOR HISTIDINE KINASE"/>
    <property type="match status" value="1"/>
</dbReference>
<dbReference type="SMART" id="SM00387">
    <property type="entry name" value="HATPase_c"/>
    <property type="match status" value="1"/>
</dbReference>
<dbReference type="Gene3D" id="3.30.565.10">
    <property type="entry name" value="Histidine kinase-like ATPase, C-terminal domain"/>
    <property type="match status" value="1"/>
</dbReference>
<evidence type="ECO:0000256" key="1">
    <source>
        <dbReference type="ARBA" id="ARBA00000085"/>
    </source>
</evidence>
<keyword evidence="6" id="KW-1133">Transmembrane helix</keyword>
<evidence type="ECO:0000256" key="5">
    <source>
        <dbReference type="SAM" id="Coils"/>
    </source>
</evidence>
<dbReference type="Pfam" id="PF00072">
    <property type="entry name" value="Response_reg"/>
    <property type="match status" value="1"/>
</dbReference>
<dbReference type="Pfam" id="PF02518">
    <property type="entry name" value="HATPase_c"/>
    <property type="match status" value="1"/>
</dbReference>
<dbReference type="InterPro" id="IPR036890">
    <property type="entry name" value="HATPase_C_sf"/>
</dbReference>
<keyword evidence="6" id="KW-0472">Membrane</keyword>
<protein>
    <recommendedName>
        <fullName evidence="2">histidine kinase</fullName>
        <ecNumber evidence="2">2.7.13.3</ecNumber>
    </recommendedName>
</protein>
<feature type="modified residue" description="4-aspartylphosphate" evidence="4">
    <location>
        <position position="862"/>
    </location>
</feature>
<feature type="chain" id="PRO_5034775732" description="histidine kinase" evidence="7">
    <location>
        <begin position="26"/>
        <end position="940"/>
    </location>
</feature>
<keyword evidence="10" id="KW-0418">Kinase</keyword>
<feature type="signal peptide" evidence="7">
    <location>
        <begin position="1"/>
        <end position="25"/>
    </location>
</feature>
<reference evidence="10 11" key="1">
    <citation type="submission" date="2016-11" db="EMBL/GenBank/DDBJ databases">
        <authorList>
            <person name="Varghese N."/>
            <person name="Submissions S."/>
        </authorList>
    </citation>
    <scope>NUCLEOTIDE SEQUENCE [LARGE SCALE GENOMIC DNA]</scope>
    <source>
        <strain evidence="10 11">DSM 17919</strain>
    </source>
</reference>
<evidence type="ECO:0000313" key="10">
    <source>
        <dbReference type="EMBL" id="SHJ27197.1"/>
    </source>
</evidence>
<dbReference type="GO" id="GO:0000155">
    <property type="term" value="F:phosphorelay sensor kinase activity"/>
    <property type="evidence" value="ECO:0007669"/>
    <property type="project" value="InterPro"/>
</dbReference>
<dbReference type="RefSeq" id="WP_020000085.1">
    <property type="nucleotide sequence ID" value="NZ_CP192219.1"/>
</dbReference>
<dbReference type="SUPFAM" id="SSF55874">
    <property type="entry name" value="ATPase domain of HSP90 chaperone/DNA topoisomerase II/histidine kinase"/>
    <property type="match status" value="1"/>
</dbReference>
<dbReference type="Gene3D" id="1.10.287.130">
    <property type="match status" value="1"/>
</dbReference>
<dbReference type="InterPro" id="IPR036097">
    <property type="entry name" value="HisK_dim/P_sf"/>
</dbReference>
<evidence type="ECO:0000256" key="3">
    <source>
        <dbReference type="ARBA" id="ARBA00022553"/>
    </source>
</evidence>
<keyword evidence="10" id="KW-0808">Transferase</keyword>
<dbReference type="PANTHER" id="PTHR43065:SF42">
    <property type="entry name" value="TWO-COMPONENT SENSOR PPRA"/>
    <property type="match status" value="1"/>
</dbReference>
<evidence type="ECO:0000256" key="6">
    <source>
        <dbReference type="SAM" id="Phobius"/>
    </source>
</evidence>
<dbReference type="AlphaFoldDB" id="A0A8G2CA83"/>
<gene>
    <name evidence="10" type="ORF">SAMN05660830_02017</name>
</gene>
<dbReference type="InterPro" id="IPR005467">
    <property type="entry name" value="His_kinase_dom"/>
</dbReference>
<dbReference type="InterPro" id="IPR007487">
    <property type="entry name" value="ABC_transpt-TYRBP-like"/>
</dbReference>
<dbReference type="InterPro" id="IPR029016">
    <property type="entry name" value="GAF-like_dom_sf"/>
</dbReference>
<accession>A0A8G2CA83</accession>
<dbReference type="Proteomes" id="UP000184001">
    <property type="component" value="Unassembled WGS sequence"/>
</dbReference>
<evidence type="ECO:0000256" key="4">
    <source>
        <dbReference type="PROSITE-ProRule" id="PRU00169"/>
    </source>
</evidence>
<evidence type="ECO:0000256" key="2">
    <source>
        <dbReference type="ARBA" id="ARBA00012438"/>
    </source>
</evidence>
<proteinExistence type="predicted"/>
<sequence>MRNLLLFIIIFVSYASTLTPTVATAASTHTPTVLVLNSYHMGYLWGESVLQGIRDGLEQASTPIKVHYEFMDTKRYSPTEIFPILHTLYSTKYKNTKFDVIIASDNNALDFLVRYRNQLFPGVPVTFCGVTRFSQKLLQGQSGFTGIAEEVDIKETIELALTLFPKTKNIALVSGGVTTSSKNNLEQAKELAPLFADKVSFIELTKLNPEELQEKLAALPANTAILYLSYYRTPDGTVLSVPESTSLVATASGLPVFSPWRYTLGNGVLGGKMLSGFQQGEHAAQLTLDILKGIPVADLPVIRSPQNEFVFDYRQLKKFHIQQAMLPKTAEILFEPQTLFYKYKTLILVAIACFVWLSITILILLRMLRENNKTTNLLKREEERLESLLELNGQEKSSSDELILFSVDKVRKLLNANTAVYLTITSGKEVDRYCISREEDASWHTLQKRLRIKDLVSPWEELLQQKKTARLRAENAQTPVVWPLGMNKFKNSIALPIWEREQLRALIVLGDDTVTFSKSDERQLTLMMQGVSNLIQKRRASEREAQLAAELRHSQKMEALGTVAGGIAHDFNNIIGAISSCCELALDDVPKDNPAHEDLKQALKAAYRGKQIIGQIRRFSNRSEAATELVSLPALAEECIQLLQTLLPSTIEIKFSSKTKHGGMLLADTGELHQVIMNLCLNADHAMFGEQGTLTISIEEVKITIDSYDLPHELTPGRYLCMSVSDTGIGIDEALLPRIFDPFFTTKKEKGGTGLGLSTVHGISKKYGGTVTVESKKNEGTTFRVYLPEVVADSCVWSPEPEQSSTQGTEHILVVDDDKEMLYSVHKFLMRQGYTVTMLQSSAEALKQIKENPTEYDLLLADQIMPELTGLELATAISAIAPALRVIIYSGFEGSNVELFMRQSAEIGIAAFLAKPFRNSDLGNLVRKVLDSQQDNVAWL</sequence>
<evidence type="ECO:0000313" key="11">
    <source>
        <dbReference type="Proteomes" id="UP000184001"/>
    </source>
</evidence>